<feature type="domain" description="Methyltransferase type 11" evidence="1">
    <location>
        <begin position="26"/>
        <end position="78"/>
    </location>
</feature>
<organism evidence="2 3">
    <name type="scientific">Homarus americanus</name>
    <name type="common">American lobster</name>
    <dbReference type="NCBI Taxonomy" id="6706"/>
    <lineage>
        <taxon>Eukaryota</taxon>
        <taxon>Metazoa</taxon>
        <taxon>Ecdysozoa</taxon>
        <taxon>Arthropoda</taxon>
        <taxon>Crustacea</taxon>
        <taxon>Multicrustacea</taxon>
        <taxon>Malacostraca</taxon>
        <taxon>Eumalacostraca</taxon>
        <taxon>Eucarida</taxon>
        <taxon>Decapoda</taxon>
        <taxon>Pleocyemata</taxon>
        <taxon>Astacidea</taxon>
        <taxon>Nephropoidea</taxon>
        <taxon>Nephropidae</taxon>
        <taxon>Homarus</taxon>
    </lineage>
</organism>
<dbReference type="SUPFAM" id="SSF53335">
    <property type="entry name" value="S-adenosyl-L-methionine-dependent methyltransferases"/>
    <property type="match status" value="1"/>
</dbReference>
<accession>A0A8J5JC09</accession>
<dbReference type="Proteomes" id="UP000747542">
    <property type="component" value="Unassembled WGS sequence"/>
</dbReference>
<dbReference type="EMBL" id="JAHLQT010044460">
    <property type="protein sequence ID" value="KAG7154409.1"/>
    <property type="molecule type" value="Genomic_DNA"/>
</dbReference>
<feature type="non-terminal residue" evidence="2">
    <location>
        <position position="1"/>
    </location>
</feature>
<keyword evidence="2" id="KW-0808">Transferase</keyword>
<name>A0A8J5JC09_HOMAM</name>
<dbReference type="GO" id="GO:0032259">
    <property type="term" value="P:methylation"/>
    <property type="evidence" value="ECO:0007669"/>
    <property type="project" value="UniProtKB-KW"/>
</dbReference>
<dbReference type="InterPro" id="IPR029063">
    <property type="entry name" value="SAM-dependent_MTases_sf"/>
</dbReference>
<evidence type="ECO:0000313" key="3">
    <source>
        <dbReference type="Proteomes" id="UP000747542"/>
    </source>
</evidence>
<dbReference type="InterPro" id="IPR052356">
    <property type="entry name" value="Thiol_S-MT"/>
</dbReference>
<protein>
    <submittedName>
        <fullName evidence="2">Methyltransferase-like protein 7A-like 3</fullName>
    </submittedName>
</protein>
<evidence type="ECO:0000313" key="2">
    <source>
        <dbReference type="EMBL" id="KAG7154409.1"/>
    </source>
</evidence>
<keyword evidence="2" id="KW-0489">Methyltransferase</keyword>
<evidence type="ECO:0000259" key="1">
    <source>
        <dbReference type="Pfam" id="PF08241"/>
    </source>
</evidence>
<reference evidence="2" key="1">
    <citation type="journal article" date="2021" name="Sci. Adv.">
        <title>The American lobster genome reveals insights on longevity, neural, and immune adaptations.</title>
        <authorList>
            <person name="Polinski J.M."/>
            <person name="Zimin A.V."/>
            <person name="Clark K.F."/>
            <person name="Kohn A.B."/>
            <person name="Sadowski N."/>
            <person name="Timp W."/>
            <person name="Ptitsyn A."/>
            <person name="Khanna P."/>
            <person name="Romanova D.Y."/>
            <person name="Williams P."/>
            <person name="Greenwood S.J."/>
            <person name="Moroz L.L."/>
            <person name="Walt D.R."/>
            <person name="Bodnar A.G."/>
        </authorList>
    </citation>
    <scope>NUCLEOTIDE SEQUENCE</scope>
    <source>
        <strain evidence="2">GMGI-L3</strain>
    </source>
</reference>
<dbReference type="AlphaFoldDB" id="A0A8J5JC09"/>
<dbReference type="PANTHER" id="PTHR45036:SF1">
    <property type="entry name" value="METHYLTRANSFERASE LIKE 7A"/>
    <property type="match status" value="1"/>
</dbReference>
<dbReference type="Pfam" id="PF08241">
    <property type="entry name" value="Methyltransf_11"/>
    <property type="match status" value="1"/>
</dbReference>
<dbReference type="PANTHER" id="PTHR45036">
    <property type="entry name" value="METHYLTRANSFERASE LIKE 7B"/>
    <property type="match status" value="1"/>
</dbReference>
<dbReference type="Gene3D" id="3.40.50.150">
    <property type="entry name" value="Vaccinia Virus protein VP39"/>
    <property type="match status" value="1"/>
</dbReference>
<keyword evidence="3" id="KW-1185">Reference proteome</keyword>
<dbReference type="CDD" id="cd02440">
    <property type="entry name" value="AdoMet_MTases"/>
    <property type="match status" value="1"/>
</dbReference>
<comment type="caution">
    <text evidence="2">The sequence shown here is derived from an EMBL/GenBank/DDBJ whole genome shotgun (WGS) entry which is preliminary data.</text>
</comment>
<dbReference type="InterPro" id="IPR013216">
    <property type="entry name" value="Methyltransf_11"/>
</dbReference>
<gene>
    <name evidence="2" type="primary">Mettl7A-L3</name>
    <name evidence="2" type="ORF">Hamer_G018139</name>
</gene>
<proteinExistence type="predicted"/>
<sequence>RILEARFVCFWCFVEPEAVQETPSKVQLFGFTAENMEQIADNSIDVVVVTLMLCSVPDIDTILREILRVLASGGKYYFIEHIAEFDLQKHGLRRKLQDVGHWLGFWSFLFDGCHMNRDILTNIERAGFSSVDAQKFYNKTWFIFSLTSPSLKGIATK</sequence>
<dbReference type="GO" id="GO:0008757">
    <property type="term" value="F:S-adenosylmethionine-dependent methyltransferase activity"/>
    <property type="evidence" value="ECO:0007669"/>
    <property type="project" value="InterPro"/>
</dbReference>